<feature type="region of interest" description="Disordered" evidence="1">
    <location>
        <begin position="1"/>
        <end position="25"/>
    </location>
</feature>
<evidence type="ECO:0000313" key="3">
    <source>
        <dbReference type="Proteomes" id="UP001187221"/>
    </source>
</evidence>
<comment type="caution">
    <text evidence="2">The sequence shown here is derived from an EMBL/GenBank/DDBJ whole genome shotgun (WGS) entry which is preliminary data.</text>
</comment>
<evidence type="ECO:0000313" key="2">
    <source>
        <dbReference type="EMBL" id="GMM61954.1"/>
    </source>
</evidence>
<evidence type="ECO:0000256" key="1">
    <source>
        <dbReference type="SAM" id="MobiDB-lite"/>
    </source>
</evidence>
<gene>
    <name evidence="2" type="ORF">NUTIK01_27310</name>
</gene>
<sequence>MGGERPGSARIRRKTGLSPAVHRINGGIGPARQGLFPQPARSSMFLRISKAKMGLFIRTIGIKRAEAKITLANLAFNMHSLVFHETRAAAG</sequence>
<keyword evidence="3" id="KW-1185">Reference proteome</keyword>
<protein>
    <recommendedName>
        <fullName evidence="4">Transposase DDE domain-containing protein</fullName>
    </recommendedName>
</protein>
<dbReference type="Proteomes" id="UP001187221">
    <property type="component" value="Unassembled WGS sequence"/>
</dbReference>
<organism evidence="2 3">
    <name type="scientific">Novosphingobium pituita</name>
    <dbReference type="NCBI Taxonomy" id="3056842"/>
    <lineage>
        <taxon>Bacteria</taxon>
        <taxon>Pseudomonadati</taxon>
        <taxon>Pseudomonadota</taxon>
        <taxon>Alphaproteobacteria</taxon>
        <taxon>Sphingomonadales</taxon>
        <taxon>Sphingomonadaceae</taxon>
        <taxon>Novosphingobium</taxon>
    </lineage>
</organism>
<proteinExistence type="predicted"/>
<reference evidence="2 3" key="1">
    <citation type="submission" date="2023-06" db="EMBL/GenBank/DDBJ databases">
        <title>Draft genome sequence of Novosphingobium sp. strain IK01.</title>
        <authorList>
            <person name="Hatamoto M."/>
            <person name="Ikarashi T."/>
            <person name="Yamaguchi T."/>
        </authorList>
    </citation>
    <scope>NUCLEOTIDE SEQUENCE [LARGE SCALE GENOMIC DNA]</scope>
    <source>
        <strain evidence="2 3">IK01</strain>
    </source>
</reference>
<dbReference type="EMBL" id="BTFW01000001">
    <property type="protein sequence ID" value="GMM61954.1"/>
    <property type="molecule type" value="Genomic_DNA"/>
</dbReference>
<name>A0ABQ6PBF8_9SPHN</name>
<accession>A0ABQ6PBF8</accession>
<evidence type="ECO:0008006" key="4">
    <source>
        <dbReference type="Google" id="ProtNLM"/>
    </source>
</evidence>